<reference evidence="8 9" key="1">
    <citation type="submission" date="2017-01" db="EMBL/GenBank/DDBJ databases">
        <title>Novel large sulfur bacteria in the metagenomes of groundwater-fed chemosynthetic microbial mats in the Lake Huron basin.</title>
        <authorList>
            <person name="Sharrar A.M."/>
            <person name="Flood B.E."/>
            <person name="Bailey J.V."/>
            <person name="Jones D.S."/>
            <person name="Biddanda B."/>
            <person name="Ruberg S.A."/>
            <person name="Marcus D.N."/>
            <person name="Dick G.J."/>
        </authorList>
    </citation>
    <scope>NUCLEOTIDE SEQUENCE [LARGE SCALE GENOMIC DNA]</scope>
    <source>
        <strain evidence="8">A8</strain>
    </source>
</reference>
<dbReference type="PRINTS" id="PR01023">
    <property type="entry name" value="NAFLGMOTY"/>
</dbReference>
<keyword evidence="2 4" id="KW-0472">Membrane</keyword>
<comment type="caution">
    <text evidence="8">The sequence shown here is derived from an EMBL/GenBank/DDBJ whole genome shotgun (WGS) entry which is preliminary data.</text>
</comment>
<dbReference type="PANTHER" id="PTHR30329">
    <property type="entry name" value="STATOR ELEMENT OF FLAGELLAR MOTOR COMPLEX"/>
    <property type="match status" value="1"/>
</dbReference>
<protein>
    <recommendedName>
        <fullName evidence="10">OmpA-like domain-containing protein</fullName>
    </recommendedName>
</protein>
<evidence type="ECO:0008006" key="10">
    <source>
        <dbReference type="Google" id="ProtNLM"/>
    </source>
</evidence>
<accession>A0A1Y1QJH4</accession>
<evidence type="ECO:0000256" key="1">
    <source>
        <dbReference type="ARBA" id="ARBA00004442"/>
    </source>
</evidence>
<feature type="domain" description="BON" evidence="6">
    <location>
        <begin position="34"/>
        <end position="103"/>
    </location>
</feature>
<dbReference type="SUPFAM" id="SSF103088">
    <property type="entry name" value="OmpA-like"/>
    <property type="match status" value="1"/>
</dbReference>
<organism evidence="8 9">
    <name type="scientific">Thiothrix lacustris</name>
    <dbReference type="NCBI Taxonomy" id="525917"/>
    <lineage>
        <taxon>Bacteria</taxon>
        <taxon>Pseudomonadati</taxon>
        <taxon>Pseudomonadota</taxon>
        <taxon>Gammaproteobacteria</taxon>
        <taxon>Thiotrichales</taxon>
        <taxon>Thiotrichaceae</taxon>
        <taxon>Thiothrix</taxon>
    </lineage>
</organism>
<dbReference type="InterPro" id="IPR036737">
    <property type="entry name" value="OmpA-like_sf"/>
</dbReference>
<evidence type="ECO:0000313" key="8">
    <source>
        <dbReference type="EMBL" id="OQX07204.1"/>
    </source>
</evidence>
<proteinExistence type="predicted"/>
<dbReference type="GO" id="GO:0009279">
    <property type="term" value="C:cell outer membrane"/>
    <property type="evidence" value="ECO:0007669"/>
    <property type="project" value="UniProtKB-SubCell"/>
</dbReference>
<dbReference type="Gene3D" id="3.30.1330.60">
    <property type="entry name" value="OmpA-like domain"/>
    <property type="match status" value="1"/>
</dbReference>
<feature type="domain" description="OmpA-like" evidence="7">
    <location>
        <begin position="129"/>
        <end position="245"/>
    </location>
</feature>
<dbReference type="PROSITE" id="PS50914">
    <property type="entry name" value="BON"/>
    <property type="match status" value="1"/>
</dbReference>
<keyword evidence="5" id="KW-1133">Transmembrane helix</keyword>
<evidence type="ECO:0000313" key="9">
    <source>
        <dbReference type="Proteomes" id="UP000192491"/>
    </source>
</evidence>
<evidence type="ECO:0000259" key="7">
    <source>
        <dbReference type="PROSITE" id="PS51123"/>
    </source>
</evidence>
<dbReference type="InterPro" id="IPR007055">
    <property type="entry name" value="BON_dom"/>
</dbReference>
<keyword evidence="3" id="KW-0998">Cell outer membrane</keyword>
<evidence type="ECO:0000256" key="4">
    <source>
        <dbReference type="PROSITE-ProRule" id="PRU00473"/>
    </source>
</evidence>
<dbReference type="PROSITE" id="PS51123">
    <property type="entry name" value="OMPA_2"/>
    <property type="match status" value="1"/>
</dbReference>
<evidence type="ECO:0000256" key="2">
    <source>
        <dbReference type="ARBA" id="ARBA00023136"/>
    </source>
</evidence>
<dbReference type="InterPro" id="IPR006665">
    <property type="entry name" value="OmpA-like"/>
</dbReference>
<dbReference type="InterPro" id="IPR006664">
    <property type="entry name" value="OMP_bac"/>
</dbReference>
<dbReference type="Proteomes" id="UP000192491">
    <property type="component" value="Unassembled WGS sequence"/>
</dbReference>
<gene>
    <name evidence="8" type="ORF">BWK73_28715</name>
</gene>
<name>A0A1Y1QJH4_9GAMM</name>
<feature type="transmembrane region" description="Helical" evidence="5">
    <location>
        <begin position="12"/>
        <end position="32"/>
    </location>
</feature>
<dbReference type="EMBL" id="MTEJ01000217">
    <property type="protein sequence ID" value="OQX07204.1"/>
    <property type="molecule type" value="Genomic_DNA"/>
</dbReference>
<evidence type="ECO:0000259" key="6">
    <source>
        <dbReference type="PROSITE" id="PS50914"/>
    </source>
</evidence>
<dbReference type="InterPro" id="IPR050330">
    <property type="entry name" value="Bact_OuterMem_StrucFunc"/>
</dbReference>
<dbReference type="Pfam" id="PF04972">
    <property type="entry name" value="BON"/>
    <property type="match status" value="1"/>
</dbReference>
<evidence type="ECO:0000256" key="5">
    <source>
        <dbReference type="SAM" id="Phobius"/>
    </source>
</evidence>
<dbReference type="AlphaFoldDB" id="A0A1Y1QJH4"/>
<evidence type="ECO:0000256" key="3">
    <source>
        <dbReference type="ARBA" id="ARBA00023237"/>
    </source>
</evidence>
<dbReference type="Pfam" id="PF00691">
    <property type="entry name" value="OmpA"/>
    <property type="match status" value="1"/>
</dbReference>
<keyword evidence="5" id="KW-0812">Transmembrane</keyword>
<dbReference type="CDD" id="cd07185">
    <property type="entry name" value="OmpA_C-like"/>
    <property type="match status" value="1"/>
</dbReference>
<dbReference type="PANTHER" id="PTHR30329:SF21">
    <property type="entry name" value="LIPOPROTEIN YIAD-RELATED"/>
    <property type="match status" value="1"/>
</dbReference>
<comment type="subcellular location">
    <subcellularLocation>
        <location evidence="1">Cell outer membrane</location>
    </subcellularLocation>
</comment>
<dbReference type="PRINTS" id="PR01021">
    <property type="entry name" value="OMPADOMAIN"/>
</dbReference>
<sequence length="245" mass="26438">MVDTTQAQQPIAPMLAVMVTLSVATLTLVAVLSQQTKIETDLLQRTRQALVQAGFSADNVQFSGRDGVLTGTVSSDAEADRMLAISRDVYGVRDVNKQLLITAATVPDTNNVLETPAIASGELYTPSKQHEIEQIDLSAIQFAYAKAELDEAALQTLQEVVAHLRKNPDLTVEVSAHTDSQSTALGNMAVTQARADVVRNYLLSQGVNATQVKAQGYGSARPLASNDTEEGRAQNRRIEITVFRE</sequence>